<evidence type="ECO:0000256" key="6">
    <source>
        <dbReference type="SAM" id="Phobius"/>
    </source>
</evidence>
<dbReference type="AlphaFoldDB" id="A0A0W0CZ96"/>
<dbReference type="EMBL" id="LLZZ01000125">
    <property type="protein sequence ID" value="KTB02288.1"/>
    <property type="molecule type" value="Genomic_DNA"/>
</dbReference>
<evidence type="ECO:0000256" key="5">
    <source>
        <dbReference type="ARBA" id="ARBA00023242"/>
    </source>
</evidence>
<dbReference type="InterPro" id="IPR011990">
    <property type="entry name" value="TPR-like_helical_dom_sf"/>
</dbReference>
<dbReference type="GO" id="GO:0030627">
    <property type="term" value="F:pre-mRNA 5'-splice site binding"/>
    <property type="evidence" value="ECO:0007669"/>
    <property type="project" value="TreeGrafter"/>
</dbReference>
<evidence type="ECO:0000313" key="8">
    <source>
        <dbReference type="Proteomes" id="UP000054886"/>
    </source>
</evidence>
<feature type="transmembrane region" description="Helical" evidence="6">
    <location>
        <begin position="470"/>
        <end position="489"/>
    </location>
</feature>
<dbReference type="VEuPathDB" id="FungiDB:CAGL0K11000g"/>
<dbReference type="PANTHER" id="PTHR17204:SF23">
    <property type="entry name" value="U1 SMALL NUCLEAR RIBONUCLEOPROTEIN COMPONENT PRP42"/>
    <property type="match status" value="1"/>
</dbReference>
<reference evidence="7 8" key="1">
    <citation type="submission" date="2015-10" db="EMBL/GenBank/DDBJ databases">
        <title>Draft genomes sequences of Candida glabrata isolates 1A, 1B, 2A, 2B, 3A and 3B.</title>
        <authorList>
            <person name="Haavelsrud O.E."/>
            <person name="Gaustad P."/>
        </authorList>
    </citation>
    <scope>NUCLEOTIDE SEQUENCE [LARGE SCALE GENOMIC DNA]</scope>
    <source>
        <strain evidence="7">910700640</strain>
    </source>
</reference>
<evidence type="ECO:0000256" key="3">
    <source>
        <dbReference type="ARBA" id="ARBA00022737"/>
    </source>
</evidence>
<comment type="caution">
    <text evidence="7">The sequence shown here is derived from an EMBL/GenBank/DDBJ whole genome shotgun (WGS) entry which is preliminary data.</text>
</comment>
<dbReference type="GO" id="GO:0000395">
    <property type="term" value="P:mRNA 5'-splice site recognition"/>
    <property type="evidence" value="ECO:0007669"/>
    <property type="project" value="TreeGrafter"/>
</dbReference>
<dbReference type="PANTHER" id="PTHR17204">
    <property type="entry name" value="PRE-MRNA PROCESSING PROTEIN PRP39-RELATED"/>
    <property type="match status" value="1"/>
</dbReference>
<dbReference type="SUPFAM" id="SSF48452">
    <property type="entry name" value="TPR-like"/>
    <property type="match status" value="1"/>
</dbReference>
<accession>A0A0W0CZ96</accession>
<dbReference type="InterPro" id="IPR003107">
    <property type="entry name" value="HAT"/>
</dbReference>
<keyword evidence="7" id="KW-0687">Ribonucleoprotein</keyword>
<dbReference type="VEuPathDB" id="FungiDB:GWK60_K10791"/>
<keyword evidence="3" id="KW-0677">Repeat</keyword>
<gene>
    <name evidence="7" type="ORF">AO440_003714</name>
</gene>
<protein>
    <submittedName>
        <fullName evidence="7">U1 small nuclear ribonucleoprotein component PRP42</fullName>
    </submittedName>
</protein>
<organism evidence="7 8">
    <name type="scientific">Candida glabrata</name>
    <name type="common">Yeast</name>
    <name type="synonym">Torulopsis glabrata</name>
    <dbReference type="NCBI Taxonomy" id="5478"/>
    <lineage>
        <taxon>Eukaryota</taxon>
        <taxon>Fungi</taxon>
        <taxon>Dikarya</taxon>
        <taxon>Ascomycota</taxon>
        <taxon>Saccharomycotina</taxon>
        <taxon>Saccharomycetes</taxon>
        <taxon>Saccharomycetales</taxon>
        <taxon>Saccharomycetaceae</taxon>
        <taxon>Nakaseomyces</taxon>
    </lineage>
</organism>
<keyword evidence="6" id="KW-1133">Transmembrane helix</keyword>
<name>A0A0W0CZ96_CANGB</name>
<dbReference type="Pfam" id="PF23240">
    <property type="entry name" value="HAT_PRP39_N"/>
    <property type="match status" value="1"/>
</dbReference>
<keyword evidence="6" id="KW-0812">Transmembrane</keyword>
<dbReference type="GO" id="GO:0005685">
    <property type="term" value="C:U1 snRNP"/>
    <property type="evidence" value="ECO:0007669"/>
    <property type="project" value="EnsemblFungi"/>
</dbReference>
<keyword evidence="6" id="KW-0472">Membrane</keyword>
<evidence type="ECO:0000313" key="7">
    <source>
        <dbReference type="EMBL" id="KTB02288.1"/>
    </source>
</evidence>
<evidence type="ECO:0000256" key="1">
    <source>
        <dbReference type="ARBA" id="ARBA00004123"/>
    </source>
</evidence>
<dbReference type="GO" id="GO:0000243">
    <property type="term" value="C:commitment complex"/>
    <property type="evidence" value="ECO:0007669"/>
    <property type="project" value="TreeGrafter"/>
</dbReference>
<keyword evidence="5" id="KW-0539">Nucleus</keyword>
<keyword evidence="2" id="KW-0507">mRNA processing</keyword>
<evidence type="ECO:0000256" key="4">
    <source>
        <dbReference type="ARBA" id="ARBA00023187"/>
    </source>
</evidence>
<proteinExistence type="predicted"/>
<dbReference type="SMART" id="SM00386">
    <property type="entry name" value="HAT"/>
    <property type="match status" value="3"/>
</dbReference>
<keyword evidence="4" id="KW-0508">mRNA splicing</keyword>
<dbReference type="Proteomes" id="UP000054886">
    <property type="component" value="Unassembled WGS sequence"/>
</dbReference>
<dbReference type="Pfam" id="PF23241">
    <property type="entry name" value="HAT_PRP39_C"/>
    <property type="match status" value="1"/>
</dbReference>
<sequence>MQGYEKLVNSHEFAQLTTELAQYPKKLISWERLLVLINTHIGNVNKAIDAKLYKLLKTTYTDMLYYFPLLENYYIDYALLEYKLGHFKSVHTIFKEALAVHNNRSLLLWKNYLQICNKIVIDQRQLLKKYSEAEDYIGVHYLSGEFWEMYLEVLKERCNVKIRYYSTLRKVLEIPLHSFSKFYAIWLKHIDDDITDLSKLKLFVSEQDIREKLLVDINYKGRRGPYIQKAKEQLKKYTQDLYTIVQYQVIERYSLFESKLTVQYYTSCDELVSADQQNIWDKYLDYVINLNIAPLTQTTFQRALVCLAHYDFVWIKYAQYFLKVEEDIYSAKNVLLKSLQYALRKGRIIELLTVVLVKTNELYFLDKVFKVWEDSLPEGCEDIEDFHSFWNYIEFQVYLHRNKNQSRYEDSNSNAFLSDDILSKIMHRLEYQEKRQGHGIILSYLVDLQTKSNTQLIEDKVFKEIIRKDLTFLIGGGLFWYLYSKLIFFDSERSYLERRGYIIERVWSQIPKQYYERVSTKLLEFCETYLPEDVDIVYDMRKEQ</sequence>
<dbReference type="InterPro" id="IPR059164">
    <property type="entry name" value="HAT_PRP39_C"/>
</dbReference>
<evidence type="ECO:0000256" key="2">
    <source>
        <dbReference type="ARBA" id="ARBA00022664"/>
    </source>
</evidence>
<comment type="subcellular location">
    <subcellularLocation>
        <location evidence="1">Nucleus</location>
    </subcellularLocation>
</comment>
<dbReference type="VEuPathDB" id="FungiDB:GVI51_K10835"/>
<dbReference type="Gene3D" id="1.25.40.10">
    <property type="entry name" value="Tetratricopeptide repeat domain"/>
    <property type="match status" value="2"/>
</dbReference>
<dbReference type="VEuPathDB" id="FungiDB:B1J91_K11000g"/>
<dbReference type="GO" id="GO:0071004">
    <property type="term" value="C:U2-type prespliceosome"/>
    <property type="evidence" value="ECO:0007669"/>
    <property type="project" value="EnsemblFungi"/>
</dbReference>